<dbReference type="Gene3D" id="1.10.225.10">
    <property type="entry name" value="Saposin-like"/>
    <property type="match status" value="1"/>
</dbReference>
<dbReference type="AlphaFoldDB" id="A0A6P6A8T9"/>
<dbReference type="GO" id="GO:0004190">
    <property type="term" value="F:aspartic-type endopeptidase activity"/>
    <property type="evidence" value="ECO:0007669"/>
    <property type="project" value="UniProtKB-KW"/>
</dbReference>
<keyword evidence="2 11" id="KW-0645">Protease</keyword>
<dbReference type="InterPro" id="IPR001461">
    <property type="entry name" value="Aspartic_peptidase_A1"/>
</dbReference>
<keyword evidence="6" id="KW-0865">Zymogen</keyword>
<dbReference type="GO" id="GO:0006508">
    <property type="term" value="P:proteolysis"/>
    <property type="evidence" value="ECO:0007669"/>
    <property type="project" value="UniProtKB-KW"/>
</dbReference>
<dbReference type="InterPro" id="IPR007856">
    <property type="entry name" value="SapB_1"/>
</dbReference>
<keyword evidence="7 10" id="KW-1015">Disulfide bond</keyword>
<keyword evidence="12" id="KW-0812">Transmembrane</keyword>
<evidence type="ECO:0000256" key="1">
    <source>
        <dbReference type="ARBA" id="ARBA00007447"/>
    </source>
</evidence>
<organism evidence="15 16">
    <name type="scientific">Durio zibethinus</name>
    <name type="common">Durian</name>
    <dbReference type="NCBI Taxonomy" id="66656"/>
    <lineage>
        <taxon>Eukaryota</taxon>
        <taxon>Viridiplantae</taxon>
        <taxon>Streptophyta</taxon>
        <taxon>Embryophyta</taxon>
        <taxon>Tracheophyta</taxon>
        <taxon>Spermatophyta</taxon>
        <taxon>Magnoliopsida</taxon>
        <taxon>eudicotyledons</taxon>
        <taxon>Gunneridae</taxon>
        <taxon>Pentapetalae</taxon>
        <taxon>rosids</taxon>
        <taxon>malvids</taxon>
        <taxon>Malvales</taxon>
        <taxon>Malvaceae</taxon>
        <taxon>Helicteroideae</taxon>
        <taxon>Durio</taxon>
    </lineage>
</organism>
<keyword evidence="4 11" id="KW-0064">Aspartyl protease</keyword>
<dbReference type="RefSeq" id="XP_022761298.1">
    <property type="nucleotide sequence ID" value="XM_022905563.1"/>
</dbReference>
<evidence type="ECO:0000256" key="11">
    <source>
        <dbReference type="RuleBase" id="RU000454"/>
    </source>
</evidence>
<keyword evidence="12" id="KW-1133">Transmembrane helix</keyword>
<feature type="active site" evidence="9">
    <location>
        <position position="330"/>
    </location>
</feature>
<dbReference type="InterPro" id="IPR008139">
    <property type="entry name" value="SaposinB_dom"/>
</dbReference>
<keyword evidence="15" id="KW-1185">Reference proteome</keyword>
<dbReference type="PROSITE" id="PS51767">
    <property type="entry name" value="PEPTIDASE_A1"/>
    <property type="match status" value="1"/>
</dbReference>
<dbReference type="InterPro" id="IPR033121">
    <property type="entry name" value="PEPTIDASE_A1"/>
</dbReference>
<dbReference type="FunFam" id="2.40.70.10:FF:000009">
    <property type="entry name" value="Aspartic proteinase A1"/>
    <property type="match status" value="1"/>
</dbReference>
<dbReference type="InterPro" id="IPR001969">
    <property type="entry name" value="Aspartic_peptidase_AS"/>
</dbReference>
<feature type="transmembrane region" description="Helical" evidence="12">
    <location>
        <begin position="47"/>
        <end position="63"/>
    </location>
</feature>
<reference evidence="16" key="1">
    <citation type="submission" date="2025-08" db="UniProtKB">
        <authorList>
            <consortium name="RefSeq"/>
        </authorList>
    </citation>
    <scope>IDENTIFICATION</scope>
    <source>
        <tissue evidence="16">Fruit stalk</tissue>
    </source>
</reference>
<dbReference type="SMART" id="SM00741">
    <property type="entry name" value="SapB"/>
    <property type="match status" value="1"/>
</dbReference>
<evidence type="ECO:0000313" key="15">
    <source>
        <dbReference type="Proteomes" id="UP000515121"/>
    </source>
</evidence>
<dbReference type="Pfam" id="PF00026">
    <property type="entry name" value="Asp"/>
    <property type="match status" value="1"/>
</dbReference>
<dbReference type="InterPro" id="IPR008138">
    <property type="entry name" value="SapB_2"/>
</dbReference>
<dbReference type="PANTHER" id="PTHR47966">
    <property type="entry name" value="BETA-SITE APP-CLEAVING ENZYME, ISOFORM A-RELATED"/>
    <property type="match status" value="1"/>
</dbReference>
<keyword evidence="12" id="KW-0472">Membrane</keyword>
<evidence type="ECO:0000256" key="8">
    <source>
        <dbReference type="ARBA" id="ARBA00023180"/>
    </source>
</evidence>
<feature type="active site" evidence="9">
    <location>
        <position position="144"/>
    </location>
</feature>
<evidence type="ECO:0000256" key="7">
    <source>
        <dbReference type="ARBA" id="ARBA00023157"/>
    </source>
</evidence>
<feature type="domain" description="Saposin B-type" evidence="13">
    <location>
        <begin position="318"/>
        <end position="395"/>
    </location>
</feature>
<feature type="domain" description="Peptidase A1" evidence="14">
    <location>
        <begin position="126"/>
        <end position="546"/>
    </location>
</feature>
<dbReference type="OrthoDB" id="771136at2759"/>
<dbReference type="SUPFAM" id="SSF50630">
    <property type="entry name" value="Acid proteases"/>
    <property type="match status" value="1"/>
</dbReference>
<feature type="domain" description="Saposin B-type" evidence="13">
    <location>
        <begin position="419"/>
        <end position="509"/>
    </location>
</feature>
<dbReference type="SUPFAM" id="SSF47862">
    <property type="entry name" value="Saposin"/>
    <property type="match status" value="1"/>
</dbReference>
<name>A0A6P6A8T9_DURZI</name>
<sequence>MTFQHLILFSIYVIALLNMYMLFIRLMVKLFSYPMDTGYLVSMGDKFLLLVMCLLVSTFWLAIASSSDGLVRLGLRKQRLGINSINAARIKGTDSAYAKGEVTTTRGSDDSAMNIVSLKNYLDVQYFGEVGIGSPPQKFTVIFDTGSSNLWIPSSHCYFSVACFFHSRYNSSKSSTYTEIGKPCKINYGSGMILGFFSEDNIKVGGLVVKNQVFTEAIREGSLILSLASFDGILGLGFQDISVGNVAPLWYSMMEQSLVAQKVFSFWFNKDPSASEGGEIVFGGVDQKHFKGKHTYVPVIRKGYWQIELADFLIADKSTGFCTNCTAIVDSGTSFIAGPKAAVTKMNHAIGAKGFVSMECKKVVAQYGDLMWQLLLSGLQPDKLCSNIGICSYNRTQKMSETIEMVVEQKREKHTEVGQDLLCTACELTLAWIRTELTQNKTEGRVIEYVNKLCDNLPNPTRELAVDCEKIPNMPTVSFIIGNKSFHLTPEQYIRRVEQNFSTFCVSSFIALDIPPPQGPLWILGEIFMEAYHTVFDFGNLRVGFAEAV</sequence>
<keyword evidence="3" id="KW-0732">Signal</keyword>
<feature type="transmembrane region" description="Helical" evidence="12">
    <location>
        <begin position="6"/>
        <end position="26"/>
    </location>
</feature>
<evidence type="ECO:0000256" key="6">
    <source>
        <dbReference type="ARBA" id="ARBA00023145"/>
    </source>
</evidence>
<dbReference type="Pfam" id="PF05184">
    <property type="entry name" value="SapB_1"/>
    <property type="match status" value="1"/>
</dbReference>
<comment type="similarity">
    <text evidence="1 11">Belongs to the peptidase A1 family.</text>
</comment>
<dbReference type="KEGG" id="dzi:111307547"/>
<dbReference type="GeneID" id="111307547"/>
<dbReference type="Proteomes" id="UP000515121">
    <property type="component" value="Unplaced"/>
</dbReference>
<dbReference type="GO" id="GO:0006629">
    <property type="term" value="P:lipid metabolic process"/>
    <property type="evidence" value="ECO:0007669"/>
    <property type="project" value="InterPro"/>
</dbReference>
<keyword evidence="5 11" id="KW-0378">Hydrolase</keyword>
<evidence type="ECO:0000259" key="13">
    <source>
        <dbReference type="PROSITE" id="PS50015"/>
    </source>
</evidence>
<accession>A0A6P6A8T9</accession>
<evidence type="ECO:0000256" key="2">
    <source>
        <dbReference type="ARBA" id="ARBA00022670"/>
    </source>
</evidence>
<dbReference type="PRINTS" id="PR00792">
    <property type="entry name" value="PEPSIN"/>
</dbReference>
<dbReference type="Pfam" id="PF03489">
    <property type="entry name" value="SapB_2"/>
    <property type="match status" value="1"/>
</dbReference>
<dbReference type="InterPro" id="IPR011001">
    <property type="entry name" value="Saposin-like"/>
</dbReference>
<keyword evidence="8" id="KW-0325">Glycoprotein</keyword>
<dbReference type="PROSITE" id="PS50015">
    <property type="entry name" value="SAP_B"/>
    <property type="match status" value="2"/>
</dbReference>
<evidence type="ECO:0000256" key="10">
    <source>
        <dbReference type="PIRSR" id="PIRSR601461-2"/>
    </source>
</evidence>
<evidence type="ECO:0000259" key="14">
    <source>
        <dbReference type="PROSITE" id="PS51767"/>
    </source>
</evidence>
<evidence type="ECO:0000256" key="9">
    <source>
        <dbReference type="PIRSR" id="PIRSR601461-1"/>
    </source>
</evidence>
<protein>
    <submittedName>
        <fullName evidence="16">Aspartic proteinase oryzasin-1-like isoform X1</fullName>
    </submittedName>
</protein>
<evidence type="ECO:0000256" key="4">
    <source>
        <dbReference type="ARBA" id="ARBA00022750"/>
    </source>
</evidence>
<evidence type="ECO:0000256" key="3">
    <source>
        <dbReference type="ARBA" id="ARBA00022729"/>
    </source>
</evidence>
<evidence type="ECO:0000313" key="16">
    <source>
        <dbReference type="RefSeq" id="XP_022761298.1"/>
    </source>
</evidence>
<feature type="disulfide bond" evidence="10">
    <location>
        <begin position="157"/>
        <end position="163"/>
    </location>
</feature>
<proteinExistence type="inferred from homology"/>
<dbReference type="PANTHER" id="PTHR47966:SF3">
    <property type="entry name" value="ASPARTIC PROTEINASE-LIKE"/>
    <property type="match status" value="1"/>
</dbReference>
<evidence type="ECO:0000256" key="5">
    <source>
        <dbReference type="ARBA" id="ARBA00022801"/>
    </source>
</evidence>
<dbReference type="InterPro" id="IPR021109">
    <property type="entry name" value="Peptidase_aspartic_dom_sf"/>
</dbReference>
<evidence type="ECO:0000256" key="12">
    <source>
        <dbReference type="SAM" id="Phobius"/>
    </source>
</evidence>
<dbReference type="PROSITE" id="PS00141">
    <property type="entry name" value="ASP_PROTEASE"/>
    <property type="match status" value="2"/>
</dbReference>
<dbReference type="Gene3D" id="2.40.70.10">
    <property type="entry name" value="Acid Proteases"/>
    <property type="match status" value="2"/>
</dbReference>
<gene>
    <name evidence="16" type="primary">LOC111307547</name>
</gene>